<evidence type="ECO:0000313" key="2">
    <source>
        <dbReference type="EMBL" id="EYR64320.1"/>
    </source>
</evidence>
<comment type="caution">
    <text evidence="2">The sequence shown here is derived from an EMBL/GenBank/DDBJ whole genome shotgun (WGS) entry which is preliminary data.</text>
</comment>
<evidence type="ECO:0000313" key="3">
    <source>
        <dbReference type="Proteomes" id="UP000019753"/>
    </source>
</evidence>
<feature type="transmembrane region" description="Helical" evidence="1">
    <location>
        <begin position="55"/>
        <end position="79"/>
    </location>
</feature>
<reference evidence="2 3" key="1">
    <citation type="submission" date="2014-01" db="EMBL/GenBank/DDBJ databases">
        <title>Actinotalea ferrariae CF5-4.</title>
        <authorList>
            <person name="Chen F."/>
            <person name="Li Y."/>
            <person name="Wang G."/>
        </authorList>
    </citation>
    <scope>NUCLEOTIDE SEQUENCE [LARGE SCALE GENOMIC DNA]</scope>
    <source>
        <strain evidence="2 3">CF5-4</strain>
    </source>
</reference>
<gene>
    <name evidence="2" type="ORF">N866_12580</name>
</gene>
<feature type="transmembrane region" description="Helical" evidence="1">
    <location>
        <begin position="85"/>
        <end position="105"/>
    </location>
</feature>
<dbReference type="InterPro" id="IPR009937">
    <property type="entry name" value="Phage_holin_3_6"/>
</dbReference>
<dbReference type="RefSeq" id="WP_034223703.1">
    <property type="nucleotide sequence ID" value="NZ_AXCW01000037.1"/>
</dbReference>
<keyword evidence="3" id="KW-1185">Reference proteome</keyword>
<dbReference type="Proteomes" id="UP000019753">
    <property type="component" value="Unassembled WGS sequence"/>
</dbReference>
<dbReference type="AlphaFoldDB" id="A0A021VWA7"/>
<dbReference type="OrthoDB" id="5148485at2"/>
<evidence type="ECO:0000256" key="1">
    <source>
        <dbReference type="SAM" id="Phobius"/>
    </source>
</evidence>
<organism evidence="2 3">
    <name type="scientific">Actinotalea ferrariae CF5-4</name>
    <dbReference type="NCBI Taxonomy" id="948458"/>
    <lineage>
        <taxon>Bacteria</taxon>
        <taxon>Bacillati</taxon>
        <taxon>Actinomycetota</taxon>
        <taxon>Actinomycetes</taxon>
        <taxon>Micrococcales</taxon>
        <taxon>Cellulomonadaceae</taxon>
        <taxon>Actinotalea</taxon>
    </lineage>
</organism>
<keyword evidence="1" id="KW-0812">Transmembrane</keyword>
<dbReference type="Pfam" id="PF07332">
    <property type="entry name" value="Phage_holin_3_6"/>
    <property type="match status" value="1"/>
</dbReference>
<proteinExistence type="predicted"/>
<evidence type="ECO:0008006" key="4">
    <source>
        <dbReference type="Google" id="ProtNLM"/>
    </source>
</evidence>
<keyword evidence="1" id="KW-1133">Transmembrane helix</keyword>
<dbReference type="EMBL" id="AXCW01000037">
    <property type="protein sequence ID" value="EYR64320.1"/>
    <property type="molecule type" value="Genomic_DNA"/>
</dbReference>
<protein>
    <recommendedName>
        <fullName evidence="4">Phage holin family protein</fullName>
    </recommendedName>
</protein>
<sequence length="138" mass="14453">MTSTRRTSGREDRPSIGELVSQLSEKLSLLVRNEIQLAKDELATKAKHAGTGIGLFAGAAFLGFFGFAALVTTAILGLSNALSPWLAALIVGLVLLLLAGVLALVGKKAMEKGVPPTPARAQENVKLDVQAVKEGFRS</sequence>
<accession>A0A021VWA7</accession>
<name>A0A021VWA7_9CELL</name>
<keyword evidence="1" id="KW-0472">Membrane</keyword>